<comment type="caution">
    <text evidence="1">The sequence shown here is derived from an EMBL/GenBank/DDBJ whole genome shotgun (WGS) entry which is preliminary data.</text>
</comment>
<proteinExistence type="predicted"/>
<dbReference type="AlphaFoldDB" id="A0A367YX02"/>
<sequence length="146" mass="15106">MDRRSTARALAGSRMRRTTIAVLSACAVGLAAAVAAPVLWLQVDEMAVPPAAELAPLPAGVTVVADEVQCASGGCWRELTVDGSEGGSEAELAAGVGAALGLPTGIDGEPGESCHARSWLDLRRVCTGVGVRRGDVYVYLQYERLL</sequence>
<protein>
    <submittedName>
        <fullName evidence="1">Uncharacterized protein</fullName>
    </submittedName>
</protein>
<organism evidence="1 2">
    <name type="scientific">Desertihabitans brevis</name>
    <dbReference type="NCBI Taxonomy" id="2268447"/>
    <lineage>
        <taxon>Bacteria</taxon>
        <taxon>Bacillati</taxon>
        <taxon>Actinomycetota</taxon>
        <taxon>Actinomycetes</taxon>
        <taxon>Propionibacteriales</taxon>
        <taxon>Propionibacteriaceae</taxon>
        <taxon>Desertihabitans</taxon>
    </lineage>
</organism>
<evidence type="ECO:0000313" key="1">
    <source>
        <dbReference type="EMBL" id="RCK70426.1"/>
    </source>
</evidence>
<reference evidence="1 2" key="1">
    <citation type="submission" date="2018-07" db="EMBL/GenBank/DDBJ databases">
        <title>Desertimonas flava gen. nov. sp. nov.</title>
        <authorList>
            <person name="Liu S."/>
        </authorList>
    </citation>
    <scope>NUCLEOTIDE SEQUENCE [LARGE SCALE GENOMIC DNA]</scope>
    <source>
        <strain evidence="1 2">16Sb5-5</strain>
    </source>
</reference>
<name>A0A367YX02_9ACTN</name>
<dbReference type="Proteomes" id="UP000252770">
    <property type="component" value="Unassembled WGS sequence"/>
</dbReference>
<accession>A0A367YX02</accession>
<dbReference type="EMBL" id="QOUI01000003">
    <property type="protein sequence ID" value="RCK70426.1"/>
    <property type="molecule type" value="Genomic_DNA"/>
</dbReference>
<keyword evidence="2" id="KW-1185">Reference proteome</keyword>
<evidence type="ECO:0000313" key="2">
    <source>
        <dbReference type="Proteomes" id="UP000252770"/>
    </source>
</evidence>
<gene>
    <name evidence="1" type="ORF">DT076_07220</name>
</gene>